<dbReference type="Proteomes" id="UP000748756">
    <property type="component" value="Unassembled WGS sequence"/>
</dbReference>
<feature type="compositionally biased region" description="Polar residues" evidence="1">
    <location>
        <begin position="98"/>
        <end position="107"/>
    </location>
</feature>
<dbReference type="AlphaFoldDB" id="A0A9P5RRU7"/>
<evidence type="ECO:0000313" key="3">
    <source>
        <dbReference type="Proteomes" id="UP000748756"/>
    </source>
</evidence>
<feature type="compositionally biased region" description="Basic and acidic residues" evidence="1">
    <location>
        <begin position="112"/>
        <end position="134"/>
    </location>
</feature>
<feature type="region of interest" description="Disordered" evidence="1">
    <location>
        <begin position="1"/>
        <end position="292"/>
    </location>
</feature>
<evidence type="ECO:0000256" key="1">
    <source>
        <dbReference type="SAM" id="MobiDB-lite"/>
    </source>
</evidence>
<name>A0A9P5RRU7_9FUNG</name>
<dbReference type="EMBL" id="JAAAUQ010000989">
    <property type="protein sequence ID" value="KAF9144816.1"/>
    <property type="molecule type" value="Genomic_DNA"/>
</dbReference>
<feature type="compositionally biased region" description="Basic residues" evidence="1">
    <location>
        <begin position="278"/>
        <end position="292"/>
    </location>
</feature>
<reference evidence="2" key="1">
    <citation type="journal article" date="2020" name="Fungal Divers.">
        <title>Resolving the Mortierellaceae phylogeny through synthesis of multi-gene phylogenetics and phylogenomics.</title>
        <authorList>
            <person name="Vandepol N."/>
            <person name="Liber J."/>
            <person name="Desiro A."/>
            <person name="Na H."/>
            <person name="Kennedy M."/>
            <person name="Barry K."/>
            <person name="Grigoriev I.V."/>
            <person name="Miller A.N."/>
            <person name="O'Donnell K."/>
            <person name="Stajich J.E."/>
            <person name="Bonito G."/>
        </authorList>
    </citation>
    <scope>NUCLEOTIDE SEQUENCE</scope>
    <source>
        <strain evidence="2">NRRL 6426</strain>
    </source>
</reference>
<protein>
    <submittedName>
        <fullName evidence="2">Uncharacterized protein</fullName>
    </submittedName>
</protein>
<proteinExistence type="predicted"/>
<feature type="compositionally biased region" description="Acidic residues" evidence="1">
    <location>
        <begin position="178"/>
        <end position="188"/>
    </location>
</feature>
<comment type="caution">
    <text evidence="2">The sequence shown here is derived from an EMBL/GenBank/DDBJ whole genome shotgun (WGS) entry which is preliminary data.</text>
</comment>
<sequence>MSLTYMIDDHVGTPTAETSPVRSLYPKLKSMTPSPRRTSPLPPYVLSMDGAAGDKQSSPTCQSLNARLGEPEAPLESPDRSHSSSPRPWLDDVVVTKQDPSSTTGRYSESPLKPHVDDGLDSDGERYHSLHVGDMDDSNDESDGDVDLNGAISEYDSAQESLDVEESIELPLEMKVEIDEEDKENDDPNGDRKNAESQSAKDMDMTKGKIKAIDDEGMTVKDDEDEDNGSMKKDAMSTVLRPKSKKRKLRQAPTVFSDEMDEKVDMYAQPAKNDASKQLHRKQKNKNKSRMH</sequence>
<organism evidence="2 3">
    <name type="scientific">Linnemannia schmuckeri</name>
    <dbReference type="NCBI Taxonomy" id="64567"/>
    <lineage>
        <taxon>Eukaryota</taxon>
        <taxon>Fungi</taxon>
        <taxon>Fungi incertae sedis</taxon>
        <taxon>Mucoromycota</taxon>
        <taxon>Mortierellomycotina</taxon>
        <taxon>Mortierellomycetes</taxon>
        <taxon>Mortierellales</taxon>
        <taxon>Mortierellaceae</taxon>
        <taxon>Linnemannia</taxon>
    </lineage>
</organism>
<keyword evidence="3" id="KW-1185">Reference proteome</keyword>
<accession>A0A9P5RRU7</accession>
<feature type="compositionally biased region" description="Basic and acidic residues" evidence="1">
    <location>
        <begin position="189"/>
        <end position="221"/>
    </location>
</feature>
<dbReference type="OrthoDB" id="123929at2759"/>
<feature type="compositionally biased region" description="Polar residues" evidence="1">
    <location>
        <begin position="55"/>
        <end position="65"/>
    </location>
</feature>
<gene>
    <name evidence="2" type="ORF">BG015_012074</name>
</gene>
<feature type="compositionally biased region" description="Acidic residues" evidence="1">
    <location>
        <begin position="135"/>
        <end position="146"/>
    </location>
</feature>
<evidence type="ECO:0000313" key="2">
    <source>
        <dbReference type="EMBL" id="KAF9144816.1"/>
    </source>
</evidence>